<organism evidence="14">
    <name type="scientific">hydrothermal vent metagenome</name>
    <dbReference type="NCBI Taxonomy" id="652676"/>
    <lineage>
        <taxon>unclassified sequences</taxon>
        <taxon>metagenomes</taxon>
        <taxon>ecological metagenomes</taxon>
    </lineage>
</organism>
<dbReference type="AlphaFoldDB" id="A0A3B0VAK6"/>
<evidence type="ECO:0000256" key="12">
    <source>
        <dbReference type="ARBA" id="ARBA00034013"/>
    </source>
</evidence>
<dbReference type="Gene3D" id="1.10.10.760">
    <property type="entry name" value="E-set domains of sugar-utilizing enzymes"/>
    <property type="match status" value="1"/>
</dbReference>
<gene>
    <name evidence="14" type="ORF">MNBD_DELTA04-146</name>
</gene>
<dbReference type="InterPro" id="IPR014756">
    <property type="entry name" value="Ig_E-set"/>
</dbReference>
<comment type="pathway">
    <text evidence="2">Glycan biosynthesis; trehalose biosynthesis.</text>
</comment>
<proteinExistence type="inferred from homology"/>
<keyword evidence="8" id="KW-0119">Carbohydrate metabolism</keyword>
<feature type="domain" description="Glycosyl hydrolase family 13 catalytic" evidence="13">
    <location>
        <begin position="132"/>
        <end position="480"/>
    </location>
</feature>
<dbReference type="CDD" id="cd02853">
    <property type="entry name" value="E_set_MTHase_like_N"/>
    <property type="match status" value="1"/>
</dbReference>
<evidence type="ECO:0000256" key="6">
    <source>
        <dbReference type="ARBA" id="ARBA00022490"/>
    </source>
</evidence>
<dbReference type="InterPro" id="IPR013783">
    <property type="entry name" value="Ig-like_fold"/>
</dbReference>
<accession>A0A3B0VAK6</accession>
<name>A0A3B0VAK6_9ZZZZ</name>
<dbReference type="Gene3D" id="2.60.40.10">
    <property type="entry name" value="Immunoglobulins"/>
    <property type="match status" value="1"/>
</dbReference>
<dbReference type="Pfam" id="PF11941">
    <property type="entry name" value="DUF3459"/>
    <property type="match status" value="1"/>
</dbReference>
<dbReference type="GO" id="GO:0033942">
    <property type="term" value="F:4-alpha-D-(1-&gt;4)-alpha-D-glucanotrehalose trehalohydrolase activity"/>
    <property type="evidence" value="ECO:0007669"/>
    <property type="project" value="UniProtKB-EC"/>
</dbReference>
<dbReference type="InterPro" id="IPR017853">
    <property type="entry name" value="GH"/>
</dbReference>
<dbReference type="InterPro" id="IPR012768">
    <property type="entry name" value="Trehalose_TreZ"/>
</dbReference>
<evidence type="ECO:0000256" key="2">
    <source>
        <dbReference type="ARBA" id="ARBA00005199"/>
    </source>
</evidence>
<keyword evidence="6" id="KW-0963">Cytoplasm</keyword>
<dbReference type="SMART" id="SM00642">
    <property type="entry name" value="Aamy"/>
    <property type="match status" value="1"/>
</dbReference>
<dbReference type="InterPro" id="IPR004193">
    <property type="entry name" value="Glyco_hydro_13_N"/>
</dbReference>
<evidence type="ECO:0000259" key="13">
    <source>
        <dbReference type="SMART" id="SM00642"/>
    </source>
</evidence>
<reference evidence="14" key="1">
    <citation type="submission" date="2018-06" db="EMBL/GenBank/DDBJ databases">
        <authorList>
            <person name="Zhirakovskaya E."/>
        </authorList>
    </citation>
    <scope>NUCLEOTIDE SEQUENCE</scope>
</reference>
<evidence type="ECO:0000256" key="9">
    <source>
        <dbReference type="ARBA" id="ARBA00023295"/>
    </source>
</evidence>
<dbReference type="NCBIfam" id="TIGR02402">
    <property type="entry name" value="trehalose_TreZ"/>
    <property type="match status" value="1"/>
</dbReference>
<dbReference type="Pfam" id="PF02922">
    <property type="entry name" value="CBM_48"/>
    <property type="match status" value="1"/>
</dbReference>
<dbReference type="EC" id="3.2.1.141" evidence="4"/>
<evidence type="ECO:0000256" key="5">
    <source>
        <dbReference type="ARBA" id="ARBA00015938"/>
    </source>
</evidence>
<evidence type="ECO:0000256" key="3">
    <source>
        <dbReference type="ARBA" id="ARBA00008061"/>
    </source>
</evidence>
<dbReference type="InterPro" id="IPR044901">
    <property type="entry name" value="Trehalose_TreZ_E-set_sf"/>
</dbReference>
<dbReference type="Pfam" id="PF00128">
    <property type="entry name" value="Alpha-amylase"/>
    <property type="match status" value="1"/>
</dbReference>
<dbReference type="SUPFAM" id="SSF51445">
    <property type="entry name" value="(Trans)glycosidases"/>
    <property type="match status" value="1"/>
</dbReference>
<dbReference type="Gene3D" id="3.20.20.80">
    <property type="entry name" value="Glycosidases"/>
    <property type="match status" value="1"/>
</dbReference>
<dbReference type="GO" id="GO:0005992">
    <property type="term" value="P:trehalose biosynthetic process"/>
    <property type="evidence" value="ECO:0007669"/>
    <property type="project" value="UniProtKB-UniPathway"/>
</dbReference>
<keyword evidence="7 14" id="KW-0378">Hydrolase</keyword>
<comment type="catalytic activity">
    <reaction evidence="12">
        <text>hydrolysis of (1-&gt;4)-alpha-D-glucosidic linkage in 4-alpha-D-[(1-&gt;4)-alpha-D-glucanosyl]n trehalose to yield trehalose and (1-&gt;4)-alpha-D-glucan.</text>
        <dbReference type="EC" id="3.2.1.141"/>
    </reaction>
</comment>
<evidence type="ECO:0000256" key="11">
    <source>
        <dbReference type="ARBA" id="ARBA00033284"/>
    </source>
</evidence>
<dbReference type="SUPFAM" id="SSF81296">
    <property type="entry name" value="E set domains"/>
    <property type="match status" value="1"/>
</dbReference>
<dbReference type="InterPro" id="IPR006047">
    <property type="entry name" value="GH13_cat_dom"/>
</dbReference>
<dbReference type="PANTHER" id="PTHR43651">
    <property type="entry name" value="1,4-ALPHA-GLUCAN-BRANCHING ENZYME"/>
    <property type="match status" value="1"/>
</dbReference>
<dbReference type="UniPathway" id="UPA00299"/>
<evidence type="ECO:0000256" key="4">
    <source>
        <dbReference type="ARBA" id="ARBA00012268"/>
    </source>
</evidence>
<dbReference type="EMBL" id="UOEY01000109">
    <property type="protein sequence ID" value="VAW40718.1"/>
    <property type="molecule type" value="Genomic_DNA"/>
</dbReference>
<protein>
    <recommendedName>
        <fullName evidence="5">Malto-oligosyltrehalose trehalohydrolase</fullName>
        <ecNumber evidence="4">3.2.1.141</ecNumber>
    </recommendedName>
    <alternativeName>
        <fullName evidence="11">4-alpha-D-((1-&gt;4)-alpha-D-glucano)trehalose trehalohydrolase</fullName>
    </alternativeName>
    <alternativeName>
        <fullName evidence="10">Maltooligosyl trehalose trehalohydrolase</fullName>
    </alternativeName>
</protein>
<evidence type="ECO:0000313" key="14">
    <source>
        <dbReference type="EMBL" id="VAW40718.1"/>
    </source>
</evidence>
<dbReference type="PANTHER" id="PTHR43651:SF11">
    <property type="entry name" value="MALTO-OLIGOSYLTREHALOSE TREHALOHYDROLASE"/>
    <property type="match status" value="1"/>
</dbReference>
<evidence type="ECO:0000256" key="10">
    <source>
        <dbReference type="ARBA" id="ARBA00032057"/>
    </source>
</evidence>
<keyword evidence="9 14" id="KW-0326">Glycosidase</keyword>
<evidence type="ECO:0000256" key="7">
    <source>
        <dbReference type="ARBA" id="ARBA00022801"/>
    </source>
</evidence>
<comment type="similarity">
    <text evidence="3">Belongs to the glycosyl hydrolase 13 family.</text>
</comment>
<sequence length="624" mass="69978">MMSKKTAVSHSERYSHVMPFGTEVLPQGGVLFRLWAPRAQTVELCLEEETGPQEFFPMNSPAAGWFQLEVSAAAPGTLYRFRIDSGLLVPDPASRRQFGDVHGPSVVVDPEDFSWPEDSWQGRPWEEAIIYEIHVGAFSPAGTFAGVVERLDYLVELGVTAIELMPVADFPGRRNWGYDGVLLFAPAAAYGGPADLKRLVRAAHARGLMVFLDVVYNHLGPEGNYLHVYGGDVFFTDRYQTPWGSAVNFAGQGSRPVRDFFIHNALYWLEEYRFDGLRFDAVHAIFDDSSPDILTELAATVRQHLGRRRHIHLVLENDNNEAHYLARDENGSSVHFTAQWNDDLHHACHVLLTGEQTGYYLDYAAAPLRHLGRCLAEGFAYQGEVSAYRHGACRGEQSAHLPPQAFVSFLQNHDQIGNRAFGERLTTLAPEPLLRITVALVLLAPSPPLLFMGEEFGARTPFLFFCDFGADLARSVTEGRRREFAGFPEFAEPELQARIPDPNAIATFKASCLCWPEQKGESGRRFRQLYQTLLRLRRQEIIPRLAGMRGDRAEYRIIGPKALQVGWVLGDGSRLRVIVNFAAAPAEYRPPPAAALIYAAPDDRQDMWQNNRIPPQSVAWFLEI</sequence>
<dbReference type="InterPro" id="IPR022567">
    <property type="entry name" value="DUF3459"/>
</dbReference>
<comment type="subcellular location">
    <subcellularLocation>
        <location evidence="1">Cytoplasm</location>
    </subcellularLocation>
</comment>
<dbReference type="PIRSF" id="PIRSF006337">
    <property type="entry name" value="Trehalose_TreZ"/>
    <property type="match status" value="1"/>
</dbReference>
<evidence type="ECO:0000256" key="1">
    <source>
        <dbReference type="ARBA" id="ARBA00004496"/>
    </source>
</evidence>
<dbReference type="CDD" id="cd11325">
    <property type="entry name" value="AmyAc_GTHase"/>
    <property type="match status" value="1"/>
</dbReference>
<dbReference type="GO" id="GO:0005737">
    <property type="term" value="C:cytoplasm"/>
    <property type="evidence" value="ECO:0007669"/>
    <property type="project" value="UniProtKB-SubCell"/>
</dbReference>
<evidence type="ECO:0000256" key="8">
    <source>
        <dbReference type="ARBA" id="ARBA00023277"/>
    </source>
</evidence>